<dbReference type="EMBL" id="UESZ01000001">
    <property type="protein sequence ID" value="SSA35985.1"/>
    <property type="molecule type" value="Genomic_DNA"/>
</dbReference>
<evidence type="ECO:0000313" key="2">
    <source>
        <dbReference type="Proteomes" id="UP000250028"/>
    </source>
</evidence>
<accession>A0A2Y8ZVL9</accession>
<gene>
    <name evidence="1" type="ORF">SAMN04489750_3364</name>
</gene>
<dbReference type="RefSeq" id="WP_109687613.1">
    <property type="nucleotide sequence ID" value="NZ_QGDN01000001.1"/>
</dbReference>
<reference evidence="2" key="1">
    <citation type="submission" date="2016-10" db="EMBL/GenBank/DDBJ databases">
        <authorList>
            <person name="Varghese N."/>
            <person name="Submissions S."/>
        </authorList>
    </citation>
    <scope>NUCLEOTIDE SEQUENCE [LARGE SCALE GENOMIC DNA]</scope>
    <source>
        <strain evidence="2">DSM 22951</strain>
    </source>
</reference>
<organism evidence="1 2">
    <name type="scientific">Branchiibius hedensis</name>
    <dbReference type="NCBI Taxonomy" id="672460"/>
    <lineage>
        <taxon>Bacteria</taxon>
        <taxon>Bacillati</taxon>
        <taxon>Actinomycetota</taxon>
        <taxon>Actinomycetes</taxon>
        <taxon>Micrococcales</taxon>
        <taxon>Dermacoccaceae</taxon>
        <taxon>Branchiibius</taxon>
    </lineage>
</organism>
<protein>
    <submittedName>
        <fullName evidence="1">Uncharacterized protein</fullName>
    </submittedName>
</protein>
<evidence type="ECO:0000313" key="1">
    <source>
        <dbReference type="EMBL" id="SSA35985.1"/>
    </source>
</evidence>
<dbReference type="AlphaFoldDB" id="A0A2Y8ZVL9"/>
<keyword evidence="2" id="KW-1185">Reference proteome</keyword>
<proteinExistence type="predicted"/>
<sequence>MPSEDRDVVTQGVQRARELADDWQRLRAGICRRCGAPAGTLKSLCAACAAQRTVVRRDYRIAAAQRSSAGSVTMQHWLELHRWVTSQGFGLKEIAGNDNEFAGRWLASSVDLAIATGEVDGDDVTQFEASAALLPVSQETIATQRNRLIRAKWFLDLQHGYLPLVPTSFPLTTGEVCYLDAPVALHTFADQSRSITSRLILTNHRLVLGAREMPLIAVRRAVPYRDAVVLEPFTEGYFVAYDPQWVIALINATLQVGRGELTAKGNRRPIPQPVGAVAAAATALEEGDRVDDAALVRSLADRWGHLSPELQVRAERAAEAIRGTYAVLQHLPPDARTRNGDDGFTPAQNAEVSIDNAMRALSGILLSEYEQHADQLEALRHYTSQWSDSGDLTL</sequence>
<name>A0A2Y8ZVL9_9MICO</name>
<dbReference type="Proteomes" id="UP000250028">
    <property type="component" value="Unassembled WGS sequence"/>
</dbReference>